<keyword evidence="2" id="KW-1185">Reference proteome</keyword>
<organism evidence="1 2">
    <name type="scientific">Streptomyces galilaeus</name>
    <dbReference type="NCBI Taxonomy" id="33899"/>
    <lineage>
        <taxon>Bacteria</taxon>
        <taxon>Bacillati</taxon>
        <taxon>Actinomycetota</taxon>
        <taxon>Actinomycetes</taxon>
        <taxon>Kitasatosporales</taxon>
        <taxon>Streptomycetaceae</taxon>
        <taxon>Streptomyces</taxon>
    </lineage>
</organism>
<dbReference type="Proteomes" id="UP001631993">
    <property type="component" value="Unassembled WGS sequence"/>
</dbReference>
<evidence type="ECO:0000313" key="1">
    <source>
        <dbReference type="EMBL" id="MFM9653717.1"/>
    </source>
</evidence>
<gene>
    <name evidence="1" type="ORF">ACKI1S_47750</name>
</gene>
<feature type="non-terminal residue" evidence="1">
    <location>
        <position position="92"/>
    </location>
</feature>
<accession>A0ABW9J0C6</accession>
<protein>
    <submittedName>
        <fullName evidence="1">Uncharacterized protein</fullName>
    </submittedName>
</protein>
<evidence type="ECO:0000313" key="2">
    <source>
        <dbReference type="Proteomes" id="UP001631993"/>
    </source>
</evidence>
<dbReference type="RefSeq" id="WP_409097948.1">
    <property type="nucleotide sequence ID" value="NZ_JBJVNE010000259.1"/>
</dbReference>
<sequence>KITLGSGPIFEQVAQPHEDNYERKARRECGLYIELLQQLFGESPKNVSYKTDIVHVDGVRKYAVCLEYDPTDDIAVDYCAKIQNKEPNTWNG</sequence>
<reference evidence="1 2" key="1">
    <citation type="submission" date="2024-12" db="EMBL/GenBank/DDBJ databases">
        <title>Forecasting of Potato common scab and diversities of Pathogenic streptomyces spp. in china.</title>
        <authorList>
            <person name="Handique U."/>
            <person name="Wu J."/>
        </authorList>
    </citation>
    <scope>NUCLEOTIDE SEQUENCE [LARGE SCALE GENOMIC DNA]</scope>
    <source>
        <strain evidence="1 2">ZRIMU1585</strain>
    </source>
</reference>
<feature type="non-terminal residue" evidence="1">
    <location>
        <position position="1"/>
    </location>
</feature>
<comment type="caution">
    <text evidence="1">The sequence shown here is derived from an EMBL/GenBank/DDBJ whole genome shotgun (WGS) entry which is preliminary data.</text>
</comment>
<name>A0ABW9J0C6_STRGJ</name>
<proteinExistence type="predicted"/>
<dbReference type="EMBL" id="JBJVNE010000259">
    <property type="protein sequence ID" value="MFM9653717.1"/>
    <property type="molecule type" value="Genomic_DNA"/>
</dbReference>